<feature type="domain" description="Rieske" evidence="14">
    <location>
        <begin position="49"/>
        <end position="145"/>
    </location>
</feature>
<evidence type="ECO:0000256" key="13">
    <source>
        <dbReference type="SAM" id="MobiDB-lite"/>
    </source>
</evidence>
<comment type="catalytic activity">
    <reaction evidence="12">
        <text>choline + 2 reduced [2Fe-2S]-[ferredoxin] + O2 + 2 H(+) = betaine aldehyde hydrate + 2 oxidized [2Fe-2S]-[ferredoxin] + H2O</text>
        <dbReference type="Rhea" id="RHEA:17769"/>
        <dbReference type="Rhea" id="RHEA-COMP:10000"/>
        <dbReference type="Rhea" id="RHEA-COMP:10001"/>
        <dbReference type="ChEBI" id="CHEBI:15354"/>
        <dbReference type="ChEBI" id="CHEBI:15377"/>
        <dbReference type="ChEBI" id="CHEBI:15378"/>
        <dbReference type="ChEBI" id="CHEBI:15379"/>
        <dbReference type="ChEBI" id="CHEBI:15870"/>
        <dbReference type="ChEBI" id="CHEBI:33737"/>
        <dbReference type="ChEBI" id="CHEBI:33738"/>
        <dbReference type="EC" id="1.14.15.7"/>
    </reaction>
</comment>
<sequence>MNGWLGPRKVSEDKSSDKTPAPSLPSIWYRSPELYELERRAVFSRKWLLVSHKLRFLKAGDFVRITEAGFQFFLIKDREGNINAFHNVCRHRAYPIIERDCGTSRILACKYHGWSYSFEGALAKAPKYQDLAGFEKESNGLFRVHVHIDGLGFIWVNLDSSTTPGVSWQEDFKAVDCQPRLRNFNFEDYTFDHQWEMLGEYNWKTLADNYNECYHCPTGHPALNSISDFNKYWVETKGGHIIHFNTDKPNVDGLGIYSTFYYPNACMTVTPHFFYMMRCSPISATQTHMEYEVYRHKDATDEEFTRVSDTFKQVLKEDKDLCNAAQKNLNASIFIKGELHPQAEKGPLYFQKVTRDLVMSHREKEERLGRDIWPATPQSNLAELTQKDIEFCNKLKCSAPEELAW</sequence>
<dbReference type="PANTHER" id="PTHR43756:SF5">
    <property type="entry name" value="CHOLINE MONOOXYGENASE, CHLOROPLASTIC"/>
    <property type="match status" value="1"/>
</dbReference>
<evidence type="ECO:0000256" key="8">
    <source>
        <dbReference type="ARBA" id="ARBA00022723"/>
    </source>
</evidence>
<evidence type="ECO:0000256" key="7">
    <source>
        <dbReference type="ARBA" id="ARBA00022714"/>
    </source>
</evidence>
<dbReference type="Pfam" id="PF00355">
    <property type="entry name" value="Rieske"/>
    <property type="match status" value="1"/>
</dbReference>
<dbReference type="CDD" id="cd03469">
    <property type="entry name" value="Rieske_RO_Alpha_N"/>
    <property type="match status" value="1"/>
</dbReference>
<reference evidence="15" key="1">
    <citation type="submission" date="2023-06" db="EMBL/GenBank/DDBJ databases">
        <authorList>
            <person name="Noh H."/>
        </authorList>
    </citation>
    <scope>NUCLEOTIDE SEQUENCE</scope>
    <source>
        <strain evidence="15">DUCC20226</strain>
    </source>
</reference>
<dbReference type="EC" id="1.14.15.7" evidence="5"/>
<keyword evidence="8" id="KW-0479">Metal-binding</keyword>
<keyword evidence="16" id="KW-1185">Reference proteome</keyword>
<evidence type="ECO:0000313" key="16">
    <source>
        <dbReference type="Proteomes" id="UP001265746"/>
    </source>
</evidence>
<dbReference type="CDD" id="cd00680">
    <property type="entry name" value="RHO_alpha_C"/>
    <property type="match status" value="1"/>
</dbReference>
<evidence type="ECO:0000256" key="2">
    <source>
        <dbReference type="ARBA" id="ARBA00002149"/>
    </source>
</evidence>
<gene>
    <name evidence="15" type="ORF">N8I77_010834</name>
</gene>
<evidence type="ECO:0000256" key="4">
    <source>
        <dbReference type="ARBA" id="ARBA00010848"/>
    </source>
</evidence>
<accession>A0AAD9SAR8</accession>
<protein>
    <recommendedName>
        <fullName evidence="6">Choline monooxygenase, chloroplastic</fullName>
        <ecNumber evidence="5">1.14.15.7</ecNumber>
    </recommendedName>
</protein>
<dbReference type="InterPro" id="IPR036922">
    <property type="entry name" value="Rieske_2Fe-2S_sf"/>
</dbReference>
<evidence type="ECO:0000259" key="14">
    <source>
        <dbReference type="PROSITE" id="PS51296"/>
    </source>
</evidence>
<dbReference type="Proteomes" id="UP001265746">
    <property type="component" value="Unassembled WGS sequence"/>
</dbReference>
<comment type="cofactor">
    <cofactor evidence="1">
        <name>Fe cation</name>
        <dbReference type="ChEBI" id="CHEBI:24875"/>
    </cofactor>
</comment>
<comment type="caution">
    <text evidence="15">The sequence shown here is derived from an EMBL/GenBank/DDBJ whole genome shotgun (WGS) entry which is preliminary data.</text>
</comment>
<evidence type="ECO:0000256" key="5">
    <source>
        <dbReference type="ARBA" id="ARBA00012763"/>
    </source>
</evidence>
<dbReference type="GO" id="GO:0005506">
    <property type="term" value="F:iron ion binding"/>
    <property type="evidence" value="ECO:0007669"/>
    <property type="project" value="InterPro"/>
</dbReference>
<comment type="function">
    <text evidence="2">Catalyzes the first step of the osmoprotectant glycine betaine synthesis.</text>
</comment>
<dbReference type="EMBL" id="JAUJFL010000006">
    <property type="protein sequence ID" value="KAK2601379.1"/>
    <property type="molecule type" value="Genomic_DNA"/>
</dbReference>
<name>A0AAD9SAR8_PHOAM</name>
<evidence type="ECO:0000256" key="11">
    <source>
        <dbReference type="ARBA" id="ARBA00023014"/>
    </source>
</evidence>
<dbReference type="GO" id="GO:0051537">
    <property type="term" value="F:2 iron, 2 sulfur cluster binding"/>
    <property type="evidence" value="ECO:0007669"/>
    <property type="project" value="UniProtKB-KW"/>
</dbReference>
<dbReference type="Gene3D" id="2.102.10.10">
    <property type="entry name" value="Rieske [2Fe-2S] iron-sulphur domain"/>
    <property type="match status" value="1"/>
</dbReference>
<evidence type="ECO:0000256" key="6">
    <source>
        <dbReference type="ARBA" id="ARBA00014931"/>
    </source>
</evidence>
<comment type="similarity">
    <text evidence="4">Belongs to the choline monooxygenase family.</text>
</comment>
<comment type="pathway">
    <text evidence="3">Amine and polyamine biosynthesis; betaine biosynthesis via choline pathway; betaine aldehyde from choline (monooxygenase route): step 1/1.</text>
</comment>
<evidence type="ECO:0000256" key="10">
    <source>
        <dbReference type="ARBA" id="ARBA00023004"/>
    </source>
</evidence>
<dbReference type="PANTHER" id="PTHR43756">
    <property type="entry name" value="CHOLINE MONOOXYGENASE, CHLOROPLASTIC"/>
    <property type="match status" value="1"/>
</dbReference>
<organism evidence="15 16">
    <name type="scientific">Phomopsis amygdali</name>
    <name type="common">Fusicoccum amygdali</name>
    <dbReference type="NCBI Taxonomy" id="1214568"/>
    <lineage>
        <taxon>Eukaryota</taxon>
        <taxon>Fungi</taxon>
        <taxon>Dikarya</taxon>
        <taxon>Ascomycota</taxon>
        <taxon>Pezizomycotina</taxon>
        <taxon>Sordariomycetes</taxon>
        <taxon>Sordariomycetidae</taxon>
        <taxon>Diaporthales</taxon>
        <taxon>Diaporthaceae</taxon>
        <taxon>Diaporthe</taxon>
    </lineage>
</organism>
<evidence type="ECO:0000256" key="12">
    <source>
        <dbReference type="ARBA" id="ARBA00049097"/>
    </source>
</evidence>
<dbReference type="AlphaFoldDB" id="A0AAD9SAR8"/>
<evidence type="ECO:0000256" key="1">
    <source>
        <dbReference type="ARBA" id="ARBA00001962"/>
    </source>
</evidence>
<dbReference type="GO" id="GO:0019133">
    <property type="term" value="F:choline monooxygenase activity"/>
    <property type="evidence" value="ECO:0007669"/>
    <property type="project" value="UniProtKB-EC"/>
</dbReference>
<keyword evidence="7" id="KW-0001">2Fe-2S</keyword>
<dbReference type="Gene3D" id="3.90.380.10">
    <property type="entry name" value="Naphthalene 1,2-dioxygenase Alpha Subunit, Chain A, domain 1"/>
    <property type="match status" value="2"/>
</dbReference>
<keyword evidence="9" id="KW-0560">Oxidoreductase</keyword>
<feature type="region of interest" description="Disordered" evidence="13">
    <location>
        <begin position="1"/>
        <end position="22"/>
    </location>
</feature>
<dbReference type="PROSITE" id="PS51296">
    <property type="entry name" value="RIESKE"/>
    <property type="match status" value="1"/>
</dbReference>
<evidence type="ECO:0000256" key="3">
    <source>
        <dbReference type="ARBA" id="ARBA00004866"/>
    </source>
</evidence>
<evidence type="ECO:0000313" key="15">
    <source>
        <dbReference type="EMBL" id="KAK2601379.1"/>
    </source>
</evidence>
<dbReference type="Pfam" id="PF00848">
    <property type="entry name" value="Ring_hydroxyl_A"/>
    <property type="match status" value="1"/>
</dbReference>
<evidence type="ECO:0000256" key="9">
    <source>
        <dbReference type="ARBA" id="ARBA00023002"/>
    </source>
</evidence>
<keyword evidence="10" id="KW-0408">Iron</keyword>
<proteinExistence type="inferred from homology"/>
<dbReference type="InterPro" id="IPR017941">
    <property type="entry name" value="Rieske_2Fe-2S"/>
</dbReference>
<keyword evidence="11" id="KW-0411">Iron-sulfur</keyword>
<dbReference type="SUPFAM" id="SSF55961">
    <property type="entry name" value="Bet v1-like"/>
    <property type="match status" value="1"/>
</dbReference>
<dbReference type="PRINTS" id="PR00090">
    <property type="entry name" value="RNGDIOXGNASE"/>
</dbReference>
<dbReference type="InterPro" id="IPR001663">
    <property type="entry name" value="Rng_hydr_dOase-A"/>
</dbReference>
<dbReference type="SUPFAM" id="SSF50022">
    <property type="entry name" value="ISP domain"/>
    <property type="match status" value="1"/>
</dbReference>
<dbReference type="InterPro" id="IPR015879">
    <property type="entry name" value="Ring_hydroxy_dOase_asu_C_dom"/>
</dbReference>